<organism evidence="2 3">
    <name type="scientific">Liparis tanakae</name>
    <name type="common">Tanaka's snailfish</name>
    <dbReference type="NCBI Taxonomy" id="230148"/>
    <lineage>
        <taxon>Eukaryota</taxon>
        <taxon>Metazoa</taxon>
        <taxon>Chordata</taxon>
        <taxon>Craniata</taxon>
        <taxon>Vertebrata</taxon>
        <taxon>Euteleostomi</taxon>
        <taxon>Actinopterygii</taxon>
        <taxon>Neopterygii</taxon>
        <taxon>Teleostei</taxon>
        <taxon>Neoteleostei</taxon>
        <taxon>Acanthomorphata</taxon>
        <taxon>Eupercaria</taxon>
        <taxon>Perciformes</taxon>
        <taxon>Cottioidei</taxon>
        <taxon>Cottales</taxon>
        <taxon>Liparidae</taxon>
        <taxon>Liparis</taxon>
    </lineage>
</organism>
<keyword evidence="3" id="KW-1185">Reference proteome</keyword>
<sequence>MAWDESGAPSSEASLKRGERGEEGGGGGGREMGSLQISSSFSCSLFRRCSGGRWAKSSVTVGCKRSHGDEAR</sequence>
<evidence type="ECO:0000256" key="1">
    <source>
        <dbReference type="SAM" id="MobiDB-lite"/>
    </source>
</evidence>
<dbReference type="Proteomes" id="UP000314294">
    <property type="component" value="Unassembled WGS sequence"/>
</dbReference>
<accession>A0A4Z2FID3</accession>
<evidence type="ECO:0000313" key="2">
    <source>
        <dbReference type="EMBL" id="TNN40052.1"/>
    </source>
</evidence>
<gene>
    <name evidence="2" type="ORF">EYF80_049787</name>
</gene>
<dbReference type="AlphaFoldDB" id="A0A4Z2FID3"/>
<evidence type="ECO:0000313" key="3">
    <source>
        <dbReference type="Proteomes" id="UP000314294"/>
    </source>
</evidence>
<proteinExistence type="predicted"/>
<comment type="caution">
    <text evidence="2">The sequence shown here is derived from an EMBL/GenBank/DDBJ whole genome shotgun (WGS) entry which is preliminary data.</text>
</comment>
<name>A0A4Z2FID3_9TELE</name>
<feature type="region of interest" description="Disordered" evidence="1">
    <location>
        <begin position="1"/>
        <end position="34"/>
    </location>
</feature>
<protein>
    <submittedName>
        <fullName evidence="2">Uncharacterized protein</fullName>
    </submittedName>
</protein>
<feature type="compositionally biased region" description="Basic and acidic residues" evidence="1">
    <location>
        <begin position="14"/>
        <end position="23"/>
    </location>
</feature>
<reference evidence="2 3" key="1">
    <citation type="submission" date="2019-03" db="EMBL/GenBank/DDBJ databases">
        <title>First draft genome of Liparis tanakae, snailfish: a comprehensive survey of snailfish specific genes.</title>
        <authorList>
            <person name="Kim W."/>
            <person name="Song I."/>
            <person name="Jeong J.-H."/>
            <person name="Kim D."/>
            <person name="Kim S."/>
            <person name="Ryu S."/>
            <person name="Song J.Y."/>
            <person name="Lee S.K."/>
        </authorList>
    </citation>
    <scope>NUCLEOTIDE SEQUENCE [LARGE SCALE GENOMIC DNA]</scope>
    <source>
        <tissue evidence="2">Muscle</tissue>
    </source>
</reference>
<dbReference type="EMBL" id="SRLO01001223">
    <property type="protein sequence ID" value="TNN40052.1"/>
    <property type="molecule type" value="Genomic_DNA"/>
</dbReference>
<dbReference type="OrthoDB" id="8783038at2759"/>